<proteinExistence type="predicted"/>
<dbReference type="PROSITE" id="PS51331">
    <property type="entry name" value="THYX"/>
    <property type="match status" value="1"/>
</dbReference>
<reference evidence="1" key="1">
    <citation type="submission" date="2022-10" db="EMBL/GenBank/DDBJ databases">
        <authorList>
            <person name="Meaden S."/>
        </authorList>
    </citation>
    <scope>NUCLEOTIDE SEQUENCE</scope>
</reference>
<evidence type="ECO:0000313" key="1">
    <source>
        <dbReference type="EMBL" id="CAI3971161.1"/>
    </source>
</evidence>
<dbReference type="GO" id="GO:0050797">
    <property type="term" value="F:thymidylate synthase (FAD) activity"/>
    <property type="evidence" value="ECO:0007669"/>
    <property type="project" value="InterPro"/>
</dbReference>
<dbReference type="Gene3D" id="3.30.1360.170">
    <property type="match status" value="1"/>
</dbReference>
<organism evidence="1">
    <name type="scientific">Ochrobactrum phage ORM_20</name>
    <dbReference type="NCBI Taxonomy" id="2985243"/>
    <lineage>
        <taxon>Viruses</taxon>
    </lineage>
</organism>
<dbReference type="GO" id="GO:0050660">
    <property type="term" value="F:flavin adenine dinucleotide binding"/>
    <property type="evidence" value="ECO:0007669"/>
    <property type="project" value="InterPro"/>
</dbReference>
<dbReference type="InterPro" id="IPR036098">
    <property type="entry name" value="Thymidylate_synthase_ThyX_sf"/>
</dbReference>
<name>A0A9N6WZV6_9VIRU</name>
<protein>
    <submittedName>
        <fullName evidence="1">Thymidylate synthase</fullName>
    </submittedName>
</protein>
<dbReference type="EMBL" id="OX359470">
    <property type="protein sequence ID" value="CAI3971161.1"/>
    <property type="molecule type" value="Genomic_DNA"/>
</dbReference>
<dbReference type="InterPro" id="IPR003669">
    <property type="entry name" value="Thymidylate_synthase_ThyX"/>
</dbReference>
<dbReference type="Pfam" id="PF02511">
    <property type="entry name" value="Thy1"/>
    <property type="match status" value="1"/>
</dbReference>
<sequence>MKNTTRIEANIIEYSQHPQIPELKICTFELVYPYVVHAEVMTHRQFSRNAASFRAVPTNVFIDEVIKTPYMPIHWGKNQKGMQAHEEQNVPVTVSWDYYDFENDRQYSETKTMSRERAWLAARDEAVRYAKAFGDAGYHKQVVNRLLAPYVHMRTVLTSTHWANFDALRRHEDAEPIIRALADKMYEARMSTTPRILQEGEWHIPYTTQEEKDTLPLDVLKKISAERSARVSYKLRDNSGRPYDPDFTLYKQLVESFPIHASPIEHQATPDYFDVTEKLYGRSPWKNEKLHGNFTGFIQNRKTIEGEAVIEDYDILLKV</sequence>
<dbReference type="GO" id="GO:0006231">
    <property type="term" value="P:dTMP biosynthetic process"/>
    <property type="evidence" value="ECO:0007669"/>
    <property type="project" value="InterPro"/>
</dbReference>
<gene>
    <name evidence="1" type="ORF">ORM20_00112</name>
</gene>
<dbReference type="SUPFAM" id="SSF69796">
    <property type="entry name" value="Thymidylate synthase-complementing protein Thy1"/>
    <property type="match status" value="1"/>
</dbReference>
<accession>A0A9N6WZV6</accession>